<organism evidence="3 4">
    <name type="scientific">Actinidia rufa</name>
    <dbReference type="NCBI Taxonomy" id="165716"/>
    <lineage>
        <taxon>Eukaryota</taxon>
        <taxon>Viridiplantae</taxon>
        <taxon>Streptophyta</taxon>
        <taxon>Embryophyta</taxon>
        <taxon>Tracheophyta</taxon>
        <taxon>Spermatophyta</taxon>
        <taxon>Magnoliopsida</taxon>
        <taxon>eudicotyledons</taxon>
        <taxon>Gunneridae</taxon>
        <taxon>Pentapetalae</taxon>
        <taxon>asterids</taxon>
        <taxon>Ericales</taxon>
        <taxon>Actinidiaceae</taxon>
        <taxon>Actinidia</taxon>
    </lineage>
</organism>
<evidence type="ECO:0000259" key="2">
    <source>
        <dbReference type="Pfam" id="PF03109"/>
    </source>
</evidence>
<dbReference type="CDD" id="cd05121">
    <property type="entry name" value="ABC1_ADCK3-like"/>
    <property type="match status" value="1"/>
</dbReference>
<evidence type="ECO:0000256" key="1">
    <source>
        <dbReference type="ARBA" id="ARBA00009670"/>
    </source>
</evidence>
<gene>
    <name evidence="3" type="ORF">Acr_00g0077240</name>
</gene>
<keyword evidence="3" id="KW-0808">Transferase</keyword>
<dbReference type="EMBL" id="BJWL01000388">
    <property type="protein sequence ID" value="GFS41948.1"/>
    <property type="molecule type" value="Genomic_DNA"/>
</dbReference>
<dbReference type="Proteomes" id="UP000585474">
    <property type="component" value="Unassembled WGS sequence"/>
</dbReference>
<feature type="domain" description="ABC1 atypical kinase-like" evidence="2">
    <location>
        <begin position="380"/>
        <end position="484"/>
    </location>
</feature>
<dbReference type="SUPFAM" id="SSF56112">
    <property type="entry name" value="Protein kinase-like (PK-like)"/>
    <property type="match status" value="1"/>
</dbReference>
<keyword evidence="3" id="KW-0418">Kinase</keyword>
<name>A0A7J0DTB4_9ERIC</name>
<dbReference type="PANTHER" id="PTHR10566">
    <property type="entry name" value="CHAPERONE-ACTIVITY OF BC1 COMPLEX CABC1 -RELATED"/>
    <property type="match status" value="1"/>
</dbReference>
<dbReference type="Pfam" id="PF03109">
    <property type="entry name" value="ABC1"/>
    <property type="match status" value="2"/>
</dbReference>
<dbReference type="OrthoDB" id="427480at2759"/>
<accession>A0A7J0DTB4</accession>
<reference evidence="4" key="1">
    <citation type="submission" date="2019-07" db="EMBL/GenBank/DDBJ databases">
        <title>De Novo Assembly of kiwifruit Actinidia rufa.</title>
        <authorList>
            <person name="Sugita-Konishi S."/>
            <person name="Sato K."/>
            <person name="Mori E."/>
            <person name="Abe Y."/>
            <person name="Kisaki G."/>
            <person name="Hamano K."/>
            <person name="Suezawa K."/>
            <person name="Otani M."/>
            <person name="Fukuda T."/>
            <person name="Manabe T."/>
            <person name="Gomi K."/>
            <person name="Tabuchi M."/>
            <person name="Akimitsu K."/>
            <person name="Kataoka I."/>
        </authorList>
    </citation>
    <scope>NUCLEOTIDE SEQUENCE [LARGE SCALE GENOMIC DNA]</scope>
    <source>
        <strain evidence="4">cv. Fuchu</strain>
    </source>
</reference>
<dbReference type="AlphaFoldDB" id="A0A7J0DTB4"/>
<dbReference type="PANTHER" id="PTHR10566:SF124">
    <property type="entry name" value="PROTEIN KINASE SUPERFAMILY PROTEIN"/>
    <property type="match status" value="1"/>
</dbReference>
<sequence length="496" mass="55566">MVLGQALSTRSDILPNVYCQELAKLQDQIPPFPTHVAMKTIESQLGVPVSKIFVDISSKPIAAASLGQVYKAHLHSGELVAVKVQRPGMSLSLTLDALLFHMIGGQLKRFAKARKDLLVAVNEMVRHMFEEIDYVLEGQNAERFASLYGANPNQLELRKFCYASLHGNFWVVIDTKSEMSQMTPISEFLRWSHCSAGRPWRRLAGWKMQYLLKGGGFRLEKSTLASKPTFFMSVHTIHASVANRLEKVQVDFLWGIVGKVFKYYLVDWDVVCNPIRDGDLSVRGSWASFIRCYWVNDYGGSDVKRELGGSGGLLDACKLPGGWDEWCNEETLARALPVIFQLVGTQGWEEEEEGPVACSALPYNDRRSSKGAASNTAIYRKGNCIKVPKIYWNLTCKTVLTMEWIDGIKLTDEINLKNAFLDRKKLIDQGLYCSLRQLLEVGFFHADPHPGNLVATKDGSLAYFDFGMMGDIPHHYRVGLIQVVGTISLLFRGTAN</sequence>
<proteinExistence type="inferred from homology"/>
<comment type="similarity">
    <text evidence="1">Belongs to the protein kinase superfamily. ADCK protein kinase family.</text>
</comment>
<dbReference type="GO" id="GO:0016301">
    <property type="term" value="F:kinase activity"/>
    <property type="evidence" value="ECO:0007669"/>
    <property type="project" value="UniProtKB-KW"/>
</dbReference>
<evidence type="ECO:0000313" key="3">
    <source>
        <dbReference type="EMBL" id="GFS41948.1"/>
    </source>
</evidence>
<protein>
    <submittedName>
        <fullName evidence="3">Protein kinase superfamily protein</fullName>
    </submittedName>
</protein>
<dbReference type="InterPro" id="IPR050154">
    <property type="entry name" value="UbiB_kinase"/>
</dbReference>
<comment type="caution">
    <text evidence="3">The sequence shown here is derived from an EMBL/GenBank/DDBJ whole genome shotgun (WGS) entry which is preliminary data.</text>
</comment>
<dbReference type="InterPro" id="IPR011009">
    <property type="entry name" value="Kinase-like_dom_sf"/>
</dbReference>
<keyword evidence="4" id="KW-1185">Reference proteome</keyword>
<feature type="domain" description="ABC1 atypical kinase-like" evidence="2">
    <location>
        <begin position="24"/>
        <end position="150"/>
    </location>
</feature>
<evidence type="ECO:0000313" key="4">
    <source>
        <dbReference type="Proteomes" id="UP000585474"/>
    </source>
</evidence>
<dbReference type="InterPro" id="IPR004147">
    <property type="entry name" value="ABC1_dom"/>
</dbReference>